<feature type="region of interest" description="Disordered" evidence="1">
    <location>
        <begin position="85"/>
        <end position="171"/>
    </location>
</feature>
<evidence type="ECO:0000313" key="2">
    <source>
        <dbReference type="EMBL" id="KAF6331916.1"/>
    </source>
</evidence>
<keyword evidence="3" id="KW-1185">Reference proteome</keyword>
<proteinExistence type="predicted"/>
<feature type="compositionally biased region" description="Pro residues" evidence="1">
    <location>
        <begin position="151"/>
        <end position="163"/>
    </location>
</feature>
<comment type="caution">
    <text evidence="2">The sequence shown here is derived from an EMBL/GenBank/DDBJ whole genome shotgun (WGS) entry which is preliminary data.</text>
</comment>
<organism evidence="2 3">
    <name type="scientific">Pipistrellus kuhlii</name>
    <name type="common">Kuhl's pipistrelle</name>
    <dbReference type="NCBI Taxonomy" id="59472"/>
    <lineage>
        <taxon>Eukaryota</taxon>
        <taxon>Metazoa</taxon>
        <taxon>Chordata</taxon>
        <taxon>Craniata</taxon>
        <taxon>Vertebrata</taxon>
        <taxon>Euteleostomi</taxon>
        <taxon>Mammalia</taxon>
        <taxon>Eutheria</taxon>
        <taxon>Laurasiatheria</taxon>
        <taxon>Chiroptera</taxon>
        <taxon>Yangochiroptera</taxon>
        <taxon>Vespertilionidae</taxon>
        <taxon>Pipistrellus</taxon>
    </lineage>
</organism>
<evidence type="ECO:0000256" key="1">
    <source>
        <dbReference type="SAM" id="MobiDB-lite"/>
    </source>
</evidence>
<reference evidence="2 3" key="1">
    <citation type="journal article" date="2020" name="Nature">
        <title>Six reference-quality genomes reveal evolution of bat adaptations.</title>
        <authorList>
            <person name="Jebb D."/>
            <person name="Huang Z."/>
            <person name="Pippel M."/>
            <person name="Hughes G.M."/>
            <person name="Lavrichenko K."/>
            <person name="Devanna P."/>
            <person name="Winkler S."/>
            <person name="Jermiin L.S."/>
            <person name="Skirmuntt E.C."/>
            <person name="Katzourakis A."/>
            <person name="Burkitt-Gray L."/>
            <person name="Ray D.A."/>
            <person name="Sullivan K.A.M."/>
            <person name="Roscito J.G."/>
            <person name="Kirilenko B.M."/>
            <person name="Davalos L.M."/>
            <person name="Corthals A.P."/>
            <person name="Power M.L."/>
            <person name="Jones G."/>
            <person name="Ransome R.D."/>
            <person name="Dechmann D.K.N."/>
            <person name="Locatelli A.G."/>
            <person name="Puechmaille S.J."/>
            <person name="Fedrigo O."/>
            <person name="Jarvis E.D."/>
            <person name="Hiller M."/>
            <person name="Vernes S.C."/>
            <person name="Myers E.W."/>
            <person name="Teeling E.C."/>
        </authorList>
    </citation>
    <scope>NUCLEOTIDE SEQUENCE [LARGE SCALE GENOMIC DNA]</scope>
    <source>
        <strain evidence="2">MPipKuh1</strain>
        <tissue evidence="2">Flight muscle</tissue>
    </source>
</reference>
<sequence length="220" mass="23612">MLGLSGFEVGGLLGLGGFGGGGLLLSLPTGPGSPAAQVATLTSGLPWPSVVWLTGPSLRDMGEGGGSSSTSSCCSLIQVELCNDSDRQQSSTRIKEQQELVEEEPPPPPHVPQRELVSHTTEGQGRPEVSVATWAAGEPGPVGRLRRRPPPPKPPRPNKPPTLKPLSPNTRRAIFSPILRLHYTHVDRSRPEDLEPQQAEPQGEEEEEVEVCVEWGKKFM</sequence>
<accession>A0A7J7W3T0</accession>
<evidence type="ECO:0000313" key="3">
    <source>
        <dbReference type="Proteomes" id="UP000558488"/>
    </source>
</evidence>
<dbReference type="AlphaFoldDB" id="A0A7J7W3T0"/>
<feature type="region of interest" description="Disordered" evidence="1">
    <location>
        <begin position="186"/>
        <end position="210"/>
    </location>
</feature>
<dbReference type="Proteomes" id="UP000558488">
    <property type="component" value="Unassembled WGS sequence"/>
</dbReference>
<gene>
    <name evidence="2" type="ORF">mPipKuh1_008215</name>
</gene>
<name>A0A7J7W3T0_PIPKU</name>
<dbReference type="EMBL" id="JACAGB010000012">
    <property type="protein sequence ID" value="KAF6331916.1"/>
    <property type="molecule type" value="Genomic_DNA"/>
</dbReference>
<protein>
    <submittedName>
        <fullName evidence="2">Uncharacterized protein</fullName>
    </submittedName>
</protein>